<gene>
    <name evidence="2" type="primary">Necator_chrX.g23065</name>
    <name evidence="2" type="ORF">RB195_022902</name>
</gene>
<evidence type="ECO:0000313" key="3">
    <source>
        <dbReference type="Proteomes" id="UP001303046"/>
    </source>
</evidence>
<dbReference type="EMBL" id="JAVFWL010000006">
    <property type="protein sequence ID" value="KAK6761980.1"/>
    <property type="molecule type" value="Genomic_DNA"/>
</dbReference>
<comment type="caution">
    <text evidence="2">The sequence shown here is derived from an EMBL/GenBank/DDBJ whole genome shotgun (WGS) entry which is preliminary data.</text>
</comment>
<reference evidence="2 3" key="1">
    <citation type="submission" date="2023-08" db="EMBL/GenBank/DDBJ databases">
        <title>A Necator americanus chromosomal reference genome.</title>
        <authorList>
            <person name="Ilik V."/>
            <person name="Petrzelkova K.J."/>
            <person name="Pardy F."/>
            <person name="Fuh T."/>
            <person name="Niatou-Singa F.S."/>
            <person name="Gouil Q."/>
            <person name="Baker L."/>
            <person name="Ritchie M.E."/>
            <person name="Jex A.R."/>
            <person name="Gazzola D."/>
            <person name="Li H."/>
            <person name="Toshio Fujiwara R."/>
            <person name="Zhan B."/>
            <person name="Aroian R.V."/>
            <person name="Pafco B."/>
            <person name="Schwarz E.M."/>
        </authorList>
    </citation>
    <scope>NUCLEOTIDE SEQUENCE [LARGE SCALE GENOMIC DNA]</scope>
    <source>
        <strain evidence="2 3">Aroian</strain>
        <tissue evidence="2">Whole animal</tissue>
    </source>
</reference>
<sequence>MGLEEAKSRLEEFRKMIDDLARNVEESENNVRLARHPEVPPVGHPQALTSIRKLHKHAHLRKAEQAKRKPVLDIPDCAQDERNACACPTCEDGMHQQPSPSRWYRPGKE</sequence>
<dbReference type="Proteomes" id="UP001303046">
    <property type="component" value="Unassembled WGS sequence"/>
</dbReference>
<name>A0ABR1EH89_NECAM</name>
<keyword evidence="1" id="KW-0175">Coiled coil</keyword>
<proteinExistence type="predicted"/>
<feature type="coiled-coil region" evidence="1">
    <location>
        <begin position="3"/>
        <end position="30"/>
    </location>
</feature>
<keyword evidence="3" id="KW-1185">Reference proteome</keyword>
<accession>A0ABR1EH89</accession>
<evidence type="ECO:0000313" key="2">
    <source>
        <dbReference type="EMBL" id="KAK6761980.1"/>
    </source>
</evidence>
<evidence type="ECO:0000256" key="1">
    <source>
        <dbReference type="SAM" id="Coils"/>
    </source>
</evidence>
<protein>
    <submittedName>
        <fullName evidence="2">Uncharacterized protein</fullName>
    </submittedName>
</protein>
<organism evidence="2 3">
    <name type="scientific">Necator americanus</name>
    <name type="common">Human hookworm</name>
    <dbReference type="NCBI Taxonomy" id="51031"/>
    <lineage>
        <taxon>Eukaryota</taxon>
        <taxon>Metazoa</taxon>
        <taxon>Ecdysozoa</taxon>
        <taxon>Nematoda</taxon>
        <taxon>Chromadorea</taxon>
        <taxon>Rhabditida</taxon>
        <taxon>Rhabditina</taxon>
        <taxon>Rhabditomorpha</taxon>
        <taxon>Strongyloidea</taxon>
        <taxon>Ancylostomatidae</taxon>
        <taxon>Bunostominae</taxon>
        <taxon>Necator</taxon>
    </lineage>
</organism>